<dbReference type="EMBL" id="WUUQ01000001">
    <property type="protein sequence ID" value="MXQ72385.1"/>
    <property type="molecule type" value="Genomic_DNA"/>
</dbReference>
<dbReference type="PANTHER" id="PTHR24221:SF654">
    <property type="entry name" value="ATP-BINDING CASSETTE SUB-FAMILY B MEMBER 6"/>
    <property type="match status" value="1"/>
</dbReference>
<keyword evidence="4 9" id="KW-0812">Transmembrane</keyword>
<dbReference type="Proteomes" id="UP000434036">
    <property type="component" value="Unassembled WGS sequence"/>
</dbReference>
<dbReference type="InterPro" id="IPR017871">
    <property type="entry name" value="ABC_transporter-like_CS"/>
</dbReference>
<keyword evidence="13" id="KW-1185">Reference proteome</keyword>
<evidence type="ECO:0000256" key="1">
    <source>
        <dbReference type="ARBA" id="ARBA00004651"/>
    </source>
</evidence>
<dbReference type="GO" id="GO:0005886">
    <property type="term" value="C:plasma membrane"/>
    <property type="evidence" value="ECO:0007669"/>
    <property type="project" value="UniProtKB-SubCell"/>
</dbReference>
<proteinExistence type="predicted"/>
<dbReference type="InterPro" id="IPR039421">
    <property type="entry name" value="Type_1_exporter"/>
</dbReference>
<dbReference type="FunFam" id="3.40.50.300:FF:000854">
    <property type="entry name" value="Multidrug ABC transporter ATP-binding protein"/>
    <property type="match status" value="1"/>
</dbReference>
<evidence type="ECO:0000256" key="8">
    <source>
        <dbReference type="ARBA" id="ARBA00023136"/>
    </source>
</evidence>
<evidence type="ECO:0000256" key="7">
    <source>
        <dbReference type="ARBA" id="ARBA00022989"/>
    </source>
</evidence>
<dbReference type="PROSITE" id="PS50893">
    <property type="entry name" value="ABC_TRANSPORTER_2"/>
    <property type="match status" value="1"/>
</dbReference>
<dbReference type="InterPro" id="IPR027417">
    <property type="entry name" value="P-loop_NTPase"/>
</dbReference>
<dbReference type="PROSITE" id="PS00211">
    <property type="entry name" value="ABC_TRANSPORTER_1"/>
    <property type="match status" value="1"/>
</dbReference>
<feature type="domain" description="ABC transmembrane type-1" evidence="11">
    <location>
        <begin position="59"/>
        <end position="301"/>
    </location>
</feature>
<evidence type="ECO:0000313" key="12">
    <source>
        <dbReference type="EMBL" id="MXQ72385.1"/>
    </source>
</evidence>
<evidence type="ECO:0000256" key="4">
    <source>
        <dbReference type="ARBA" id="ARBA00022692"/>
    </source>
</evidence>
<dbReference type="InterPro" id="IPR036640">
    <property type="entry name" value="ABC1_TM_sf"/>
</dbReference>
<evidence type="ECO:0000256" key="5">
    <source>
        <dbReference type="ARBA" id="ARBA00022741"/>
    </source>
</evidence>
<dbReference type="SUPFAM" id="SSF90123">
    <property type="entry name" value="ABC transporter transmembrane region"/>
    <property type="match status" value="1"/>
</dbReference>
<dbReference type="Gene3D" id="3.40.50.300">
    <property type="entry name" value="P-loop containing nucleotide triphosphate hydrolases"/>
    <property type="match status" value="1"/>
</dbReference>
<dbReference type="GO" id="GO:0140359">
    <property type="term" value="F:ABC-type transporter activity"/>
    <property type="evidence" value="ECO:0007669"/>
    <property type="project" value="InterPro"/>
</dbReference>
<evidence type="ECO:0000256" key="9">
    <source>
        <dbReference type="SAM" id="Phobius"/>
    </source>
</evidence>
<dbReference type="GO" id="GO:0016887">
    <property type="term" value="F:ATP hydrolysis activity"/>
    <property type="evidence" value="ECO:0007669"/>
    <property type="project" value="InterPro"/>
</dbReference>
<feature type="transmembrane region" description="Helical" evidence="9">
    <location>
        <begin position="21"/>
        <end position="39"/>
    </location>
</feature>
<feature type="transmembrane region" description="Helical" evidence="9">
    <location>
        <begin position="160"/>
        <end position="176"/>
    </location>
</feature>
<keyword evidence="3" id="KW-1003">Cell membrane</keyword>
<feature type="transmembrane region" description="Helical" evidence="9">
    <location>
        <begin position="248"/>
        <end position="266"/>
    </location>
</feature>
<dbReference type="CDD" id="cd18781">
    <property type="entry name" value="ABC_6TM_AarD_CydDC_like"/>
    <property type="match status" value="1"/>
</dbReference>
<keyword evidence="2" id="KW-0813">Transport</keyword>
<dbReference type="SMART" id="SM00382">
    <property type="entry name" value="AAA"/>
    <property type="match status" value="1"/>
</dbReference>
<dbReference type="InterPro" id="IPR011527">
    <property type="entry name" value="ABC1_TM_dom"/>
</dbReference>
<evidence type="ECO:0000259" key="11">
    <source>
        <dbReference type="PROSITE" id="PS50929"/>
    </source>
</evidence>
<evidence type="ECO:0000256" key="6">
    <source>
        <dbReference type="ARBA" id="ARBA00022840"/>
    </source>
</evidence>
<dbReference type="Gene3D" id="1.20.1560.10">
    <property type="entry name" value="ABC transporter type 1, transmembrane domain"/>
    <property type="match status" value="1"/>
</dbReference>
<gene>
    <name evidence="12" type="ORF">GSF08_00325</name>
</gene>
<evidence type="ECO:0000256" key="3">
    <source>
        <dbReference type="ARBA" id="ARBA00022475"/>
    </source>
</evidence>
<dbReference type="PANTHER" id="PTHR24221">
    <property type="entry name" value="ATP-BINDING CASSETTE SUB-FAMILY B"/>
    <property type="match status" value="1"/>
</dbReference>
<feature type="transmembrane region" description="Helical" evidence="9">
    <location>
        <begin position="55"/>
        <end position="72"/>
    </location>
</feature>
<keyword evidence="6 12" id="KW-0067">ATP-binding</keyword>
<dbReference type="InterPro" id="IPR003439">
    <property type="entry name" value="ABC_transporter-like_ATP-bd"/>
</dbReference>
<accession>A0A6N8U4D7</accession>
<organism evidence="12 13">
    <name type="scientific">Copranaerobaculum intestinale</name>
    <dbReference type="NCBI Taxonomy" id="2692629"/>
    <lineage>
        <taxon>Bacteria</taxon>
        <taxon>Bacillati</taxon>
        <taxon>Bacillota</taxon>
        <taxon>Erysipelotrichia</taxon>
        <taxon>Erysipelotrichales</taxon>
        <taxon>Erysipelotrichaceae</taxon>
        <taxon>Copranaerobaculum</taxon>
    </lineage>
</organism>
<sequence length="579" mass="65361">MIKKRLLKEVPSARKYVWYQVGLQWVSLLANAGILFLAAEQIQRAGQGVLTHGDLGYGFGGMLVLIGLKMLCASRVQYYSHLASCTVKNQLRYAIYDKLLHLKQNYQAYVSTSELVQLSVEGIDQLEIYFGRYLPQFFYSMLAPITLFVMLVWIEWKSALVLLIFVPLIPISIIAVQKFAKRLLSRYWGAYTDLGDSFLDNLQGLTTLKIYQADEWKHHEMNKEAEQFRRITMKVLTMQLNSVSVMDMIAYGGAALGCITAAFAYINGSLSLVGVLLIILLSSEFFLPLRLLGSYFHIAMNGMTASDKIFRILDIQEDKASTDSLTDSLFPIHVENLQYGYLKDQDVLKKIHLDIPKGTFIGVCGVSGSGKSTLAKVLCGMRKDYRGHITCGKQERSKIEDASFWKSACYVGHQGFIAKGTVKENLLMGNEYANDDAMWRALKQVRLDAFIQSQGGLDTELEEGGANFSGGQRQRLVLARALLKDCVFYIFDEATSNIDSESEQAILDVIQELRSKKTIFMITHRLRAMTECDHIYLLDNGALQESGSHQALMKKRGKYYELYSAQQELEMIRGGERYA</sequence>
<comment type="subcellular location">
    <subcellularLocation>
        <location evidence="1">Cell membrane</location>
        <topology evidence="1">Multi-pass membrane protein</topology>
    </subcellularLocation>
</comment>
<keyword evidence="7 9" id="KW-1133">Transmembrane helix</keyword>
<evidence type="ECO:0000259" key="10">
    <source>
        <dbReference type="PROSITE" id="PS50893"/>
    </source>
</evidence>
<evidence type="ECO:0000313" key="13">
    <source>
        <dbReference type="Proteomes" id="UP000434036"/>
    </source>
</evidence>
<reference evidence="12 13" key="1">
    <citation type="submission" date="2019-12" db="EMBL/GenBank/DDBJ databases">
        <authorList>
            <person name="Yang R."/>
        </authorList>
    </citation>
    <scope>NUCLEOTIDE SEQUENCE [LARGE SCALE GENOMIC DNA]</scope>
    <source>
        <strain evidence="12 13">DONG20-135</strain>
    </source>
</reference>
<protein>
    <submittedName>
        <fullName evidence="12">ATP-binding cassette domain-containing protein</fullName>
    </submittedName>
</protein>
<evidence type="ECO:0000256" key="2">
    <source>
        <dbReference type="ARBA" id="ARBA00022448"/>
    </source>
</evidence>
<keyword evidence="8 9" id="KW-0472">Membrane</keyword>
<keyword evidence="5" id="KW-0547">Nucleotide-binding</keyword>
<dbReference type="AlphaFoldDB" id="A0A6N8U4D7"/>
<feature type="transmembrane region" description="Helical" evidence="9">
    <location>
        <begin position="272"/>
        <end position="293"/>
    </location>
</feature>
<dbReference type="InterPro" id="IPR003593">
    <property type="entry name" value="AAA+_ATPase"/>
</dbReference>
<comment type="caution">
    <text evidence="12">The sequence shown here is derived from an EMBL/GenBank/DDBJ whole genome shotgun (WGS) entry which is preliminary data.</text>
</comment>
<dbReference type="PROSITE" id="PS50929">
    <property type="entry name" value="ABC_TM1F"/>
    <property type="match status" value="1"/>
</dbReference>
<dbReference type="GO" id="GO:0034040">
    <property type="term" value="F:ATPase-coupled lipid transmembrane transporter activity"/>
    <property type="evidence" value="ECO:0007669"/>
    <property type="project" value="TreeGrafter"/>
</dbReference>
<dbReference type="RefSeq" id="WP_160623886.1">
    <property type="nucleotide sequence ID" value="NZ_WUUQ01000001.1"/>
</dbReference>
<dbReference type="SUPFAM" id="SSF52540">
    <property type="entry name" value="P-loop containing nucleoside triphosphate hydrolases"/>
    <property type="match status" value="1"/>
</dbReference>
<feature type="transmembrane region" description="Helical" evidence="9">
    <location>
        <begin position="137"/>
        <end position="154"/>
    </location>
</feature>
<dbReference type="GO" id="GO:0005524">
    <property type="term" value="F:ATP binding"/>
    <property type="evidence" value="ECO:0007669"/>
    <property type="project" value="UniProtKB-KW"/>
</dbReference>
<reference evidence="12 13" key="2">
    <citation type="submission" date="2020-01" db="EMBL/GenBank/DDBJ databases">
        <title>Clostridiaceae sp. nov. isolated from the gut of human by culturomics.</title>
        <authorList>
            <person name="Chang Y."/>
        </authorList>
    </citation>
    <scope>NUCLEOTIDE SEQUENCE [LARGE SCALE GENOMIC DNA]</scope>
    <source>
        <strain evidence="12 13">DONG20-135</strain>
    </source>
</reference>
<name>A0A6N8U4D7_9FIRM</name>
<dbReference type="Pfam" id="PF00664">
    <property type="entry name" value="ABC_membrane"/>
    <property type="match status" value="1"/>
</dbReference>
<dbReference type="Pfam" id="PF00005">
    <property type="entry name" value="ABC_tran"/>
    <property type="match status" value="1"/>
</dbReference>
<feature type="domain" description="ABC transporter" evidence="10">
    <location>
        <begin position="332"/>
        <end position="565"/>
    </location>
</feature>